<evidence type="ECO:0000313" key="13">
    <source>
        <dbReference type="RefSeq" id="XP_030984238.1"/>
    </source>
</evidence>
<keyword evidence="7" id="KW-0999">Mitochondrion inner membrane</keyword>
<evidence type="ECO:0000256" key="11">
    <source>
        <dbReference type="ARBA" id="ARBA00023136"/>
    </source>
</evidence>
<reference evidence="13" key="2">
    <citation type="submission" date="2019-10" db="EMBL/GenBank/DDBJ databases">
        <authorList>
            <consortium name="NCBI Genome Project"/>
        </authorList>
    </citation>
    <scope>NUCLEOTIDE SEQUENCE</scope>
    <source>
        <strain evidence="13">NI907</strain>
    </source>
</reference>
<keyword evidence="9" id="KW-1133">Transmembrane helix</keyword>
<dbReference type="InterPro" id="IPR012576">
    <property type="entry name" value="NDUFB3"/>
</dbReference>
<evidence type="ECO:0000256" key="8">
    <source>
        <dbReference type="ARBA" id="ARBA00022982"/>
    </source>
</evidence>
<dbReference type="Pfam" id="PF08122">
    <property type="entry name" value="NDUF_B12"/>
    <property type="match status" value="1"/>
</dbReference>
<comment type="function">
    <text evidence="1">Accessory subunit of the mitochondrial membrane respiratory chain NADH dehydrogenase (Complex I), that is believed not to be involved in catalysis. Complex I functions in the transfer of electrons from NADH to the respiratory chain. The immediate electron acceptor for the enzyme is believed to be ubiquinone.</text>
</comment>
<dbReference type="GO" id="GO:0022900">
    <property type="term" value="P:electron transport chain"/>
    <property type="evidence" value="ECO:0007669"/>
    <property type="project" value="InterPro"/>
</dbReference>
<dbReference type="KEGG" id="pgri:PgNI_03829"/>
<keyword evidence="8" id="KW-0249">Electron transport</keyword>
<evidence type="ECO:0000256" key="7">
    <source>
        <dbReference type="ARBA" id="ARBA00022792"/>
    </source>
</evidence>
<evidence type="ECO:0000256" key="6">
    <source>
        <dbReference type="ARBA" id="ARBA00022692"/>
    </source>
</evidence>
<sequence length="95" mass="10986">MTRVGPCRALRAYQPGQSKPNITGFDPKTFVEAATKKRYDPWERLESWRYTGQFSRFNRFKGAFPGLGIATVAFAAYCTYEHFFLKEDHHGEGHH</sequence>
<comment type="subcellular location">
    <subcellularLocation>
        <location evidence="2">Mitochondrion inner membrane</location>
        <topology evidence="2">Single-pass membrane protein</topology>
        <orientation evidence="2">Matrix side</orientation>
    </subcellularLocation>
</comment>
<dbReference type="Proteomes" id="UP000515153">
    <property type="component" value="Unplaced"/>
</dbReference>
<dbReference type="AlphaFoldDB" id="A0A6P8BAM5"/>
<keyword evidence="5" id="KW-0679">Respiratory chain</keyword>
<evidence type="ECO:0000313" key="12">
    <source>
        <dbReference type="Proteomes" id="UP000515153"/>
    </source>
</evidence>
<keyword evidence="4" id="KW-0813">Transport</keyword>
<comment type="similarity">
    <text evidence="3">Belongs to the complex I NDUFB3 subunit family.</text>
</comment>
<evidence type="ECO:0000256" key="10">
    <source>
        <dbReference type="ARBA" id="ARBA00023128"/>
    </source>
</evidence>
<dbReference type="RefSeq" id="XP_030984238.1">
    <property type="nucleotide sequence ID" value="XM_031123882.1"/>
</dbReference>
<organism evidence="12 13">
    <name type="scientific">Pyricularia grisea</name>
    <name type="common">Crabgrass-specific blast fungus</name>
    <name type="synonym">Magnaporthe grisea</name>
    <dbReference type="NCBI Taxonomy" id="148305"/>
    <lineage>
        <taxon>Eukaryota</taxon>
        <taxon>Fungi</taxon>
        <taxon>Dikarya</taxon>
        <taxon>Ascomycota</taxon>
        <taxon>Pezizomycotina</taxon>
        <taxon>Sordariomycetes</taxon>
        <taxon>Sordariomycetidae</taxon>
        <taxon>Magnaporthales</taxon>
        <taxon>Pyriculariaceae</taxon>
        <taxon>Pyricularia</taxon>
    </lineage>
</organism>
<dbReference type="PANTHER" id="PTHR15082">
    <property type="entry name" value="NADH-UBIQUINONE OXIDOREDUCTASE B12 SUBUNIT"/>
    <property type="match status" value="1"/>
</dbReference>
<dbReference type="GO" id="GO:0032981">
    <property type="term" value="P:mitochondrial respiratory chain complex I assembly"/>
    <property type="evidence" value="ECO:0007669"/>
    <property type="project" value="TreeGrafter"/>
</dbReference>
<evidence type="ECO:0000256" key="4">
    <source>
        <dbReference type="ARBA" id="ARBA00022448"/>
    </source>
</evidence>
<keyword evidence="12" id="KW-1185">Reference proteome</keyword>
<dbReference type="GO" id="GO:0005743">
    <property type="term" value="C:mitochondrial inner membrane"/>
    <property type="evidence" value="ECO:0007669"/>
    <property type="project" value="UniProtKB-SubCell"/>
</dbReference>
<reference evidence="13" key="3">
    <citation type="submission" date="2025-08" db="UniProtKB">
        <authorList>
            <consortium name="RefSeq"/>
        </authorList>
    </citation>
    <scope>IDENTIFICATION</scope>
    <source>
        <strain evidence="13">NI907</strain>
    </source>
</reference>
<keyword evidence="11" id="KW-0472">Membrane</keyword>
<evidence type="ECO:0000256" key="2">
    <source>
        <dbReference type="ARBA" id="ARBA00004298"/>
    </source>
</evidence>
<keyword evidence="10" id="KW-0496">Mitochondrion</keyword>
<evidence type="ECO:0000256" key="9">
    <source>
        <dbReference type="ARBA" id="ARBA00022989"/>
    </source>
</evidence>
<gene>
    <name evidence="13" type="ORF">PgNI_03829</name>
</gene>
<name>A0A6P8BAM5_PYRGI</name>
<proteinExistence type="inferred from homology"/>
<reference evidence="13" key="1">
    <citation type="journal article" date="2019" name="Mol. Biol. Evol.">
        <title>Blast fungal genomes show frequent chromosomal changes, gene gains and losses, and effector gene turnover.</title>
        <authorList>
            <person name="Gomez Luciano L.B."/>
            <person name="Jason Tsai I."/>
            <person name="Chuma I."/>
            <person name="Tosa Y."/>
            <person name="Chen Y.H."/>
            <person name="Li J.Y."/>
            <person name="Li M.Y."/>
            <person name="Jade Lu M.Y."/>
            <person name="Nakayashiki H."/>
            <person name="Li W.H."/>
        </authorList>
    </citation>
    <scope>NUCLEOTIDE SEQUENCE</scope>
    <source>
        <strain evidence="13">NI907</strain>
    </source>
</reference>
<dbReference type="GeneID" id="41958791"/>
<accession>A0A6P8BAM5</accession>
<protein>
    <submittedName>
        <fullName evidence="13">Uncharacterized protein</fullName>
    </submittedName>
</protein>
<keyword evidence="6" id="KW-0812">Transmembrane</keyword>
<dbReference type="PANTHER" id="PTHR15082:SF2">
    <property type="entry name" value="NADH DEHYDROGENASE [UBIQUINONE] 1 BETA SUBCOMPLEX SUBUNIT 3"/>
    <property type="match status" value="1"/>
</dbReference>
<evidence type="ECO:0000256" key="3">
    <source>
        <dbReference type="ARBA" id="ARBA00005667"/>
    </source>
</evidence>
<evidence type="ECO:0000256" key="5">
    <source>
        <dbReference type="ARBA" id="ARBA00022660"/>
    </source>
</evidence>
<evidence type="ECO:0000256" key="1">
    <source>
        <dbReference type="ARBA" id="ARBA00003195"/>
    </source>
</evidence>